<dbReference type="InterPro" id="IPR000560">
    <property type="entry name" value="His_Pase_clade-2"/>
</dbReference>
<evidence type="ECO:0000256" key="16">
    <source>
        <dbReference type="SAM" id="MobiDB-lite"/>
    </source>
</evidence>
<feature type="domain" description="VIP1 N-terminal" evidence="18">
    <location>
        <begin position="314"/>
        <end position="402"/>
    </location>
</feature>
<feature type="region of interest" description="Disordered" evidence="16">
    <location>
        <begin position="1188"/>
        <end position="1207"/>
    </location>
</feature>
<dbReference type="SUPFAM" id="SSF56059">
    <property type="entry name" value="Glutathione synthetase ATP-binding domain-like"/>
    <property type="match status" value="1"/>
</dbReference>
<dbReference type="PANTHER" id="PTHR12750">
    <property type="entry name" value="DIPHOSPHOINOSITOL PENTAKISPHOSPHATE KINASE"/>
    <property type="match status" value="1"/>
</dbReference>
<feature type="region of interest" description="Disordered" evidence="16">
    <location>
        <begin position="1275"/>
        <end position="1307"/>
    </location>
</feature>
<dbReference type="GeneID" id="9182314"/>
<dbReference type="PANTHER" id="PTHR12750:SF9">
    <property type="entry name" value="INOSITOL HEXAKISPHOSPHATE AND DIPHOSPHOINOSITOL-PENTAKISPHOSPHATE KINASE"/>
    <property type="match status" value="1"/>
</dbReference>
<feature type="domain" description="ATP-grasp fold RimK-type" evidence="17">
    <location>
        <begin position="502"/>
        <end position="596"/>
    </location>
</feature>
<name>D5GPW9_TUBMM</name>
<feature type="compositionally biased region" description="Polar residues" evidence="16">
    <location>
        <begin position="271"/>
        <end position="297"/>
    </location>
</feature>
<keyword evidence="10" id="KW-0206">Cytoskeleton</keyword>
<evidence type="ECO:0000259" key="18">
    <source>
        <dbReference type="Pfam" id="PF18086"/>
    </source>
</evidence>
<evidence type="ECO:0000256" key="10">
    <source>
        <dbReference type="ARBA" id="ARBA00023212"/>
    </source>
</evidence>
<dbReference type="GO" id="GO:0052845">
    <property type="term" value="F:inositol-5-diphosphate-1,2,3,4,6-pentakisphosphate diphosphatase activity"/>
    <property type="evidence" value="ECO:0007669"/>
    <property type="project" value="EnsemblFungi"/>
</dbReference>
<dbReference type="GO" id="GO:0005524">
    <property type="term" value="F:ATP binding"/>
    <property type="evidence" value="ECO:0007669"/>
    <property type="project" value="UniProtKB-KW"/>
</dbReference>
<dbReference type="FunFam" id="3.30.470.20:FF:000036">
    <property type="entry name" value="Inositol hexakisphosphate and diphosphoinositol-pentakisphosphate kinase"/>
    <property type="match status" value="1"/>
</dbReference>
<reference evidence="19 20" key="1">
    <citation type="journal article" date="2010" name="Nature">
        <title>Perigord black truffle genome uncovers evolutionary origins and mechanisms of symbiosis.</title>
        <authorList>
            <person name="Martin F."/>
            <person name="Kohler A."/>
            <person name="Murat C."/>
            <person name="Balestrini R."/>
            <person name="Coutinho P.M."/>
            <person name="Jaillon O."/>
            <person name="Montanini B."/>
            <person name="Morin E."/>
            <person name="Noel B."/>
            <person name="Percudani R."/>
            <person name="Porcel B."/>
            <person name="Rubini A."/>
            <person name="Amicucci A."/>
            <person name="Amselem J."/>
            <person name="Anthouard V."/>
            <person name="Arcioni S."/>
            <person name="Artiguenave F."/>
            <person name="Aury J.M."/>
            <person name="Ballario P."/>
            <person name="Bolchi A."/>
            <person name="Brenna A."/>
            <person name="Brun A."/>
            <person name="Buee M."/>
            <person name="Cantarel B."/>
            <person name="Chevalier G."/>
            <person name="Couloux A."/>
            <person name="Da Silva C."/>
            <person name="Denoeud F."/>
            <person name="Duplessis S."/>
            <person name="Ghignone S."/>
            <person name="Hilselberger B."/>
            <person name="Iotti M."/>
            <person name="Marcais B."/>
            <person name="Mello A."/>
            <person name="Miranda M."/>
            <person name="Pacioni G."/>
            <person name="Quesneville H."/>
            <person name="Riccioni C."/>
            <person name="Ruotolo R."/>
            <person name="Splivallo R."/>
            <person name="Stocchi V."/>
            <person name="Tisserant E."/>
            <person name="Viscomi A.R."/>
            <person name="Zambonelli A."/>
            <person name="Zampieri E."/>
            <person name="Henrissat B."/>
            <person name="Lebrun M.H."/>
            <person name="Paolocci F."/>
            <person name="Bonfante P."/>
            <person name="Ottonello S."/>
            <person name="Wincker P."/>
        </authorList>
    </citation>
    <scope>NUCLEOTIDE SEQUENCE [LARGE SCALE GENOMIC DNA]</scope>
    <source>
        <strain evidence="19 20">Mel28</strain>
    </source>
</reference>
<feature type="compositionally biased region" description="Basic and acidic residues" evidence="16">
    <location>
        <begin position="298"/>
        <end position="307"/>
    </location>
</feature>
<keyword evidence="15" id="KW-0175">Coiled coil</keyword>
<comment type="subcellular location">
    <subcellularLocation>
        <location evidence="1 14">Cytoplasm</location>
        <location evidence="1 14">Cytoskeleton</location>
    </subcellularLocation>
</comment>
<protein>
    <recommendedName>
        <fullName evidence="13 14">Inositol hexakisphosphate and diphosphoinositol-pentakisphosphate kinase</fullName>
        <ecNumber evidence="3 14">2.7.4.24</ecNumber>
    </recommendedName>
</protein>
<feature type="region of interest" description="Disordered" evidence="16">
    <location>
        <begin position="625"/>
        <end position="645"/>
    </location>
</feature>
<dbReference type="FunFam" id="3.40.50.11950:FF:000002">
    <property type="entry name" value="Inositol hexakisphosphate and diphosphoinositol-pentakisphosphate kinase"/>
    <property type="match status" value="1"/>
</dbReference>
<dbReference type="InterPro" id="IPR037446">
    <property type="entry name" value="His_Pase_VIP1"/>
</dbReference>
<keyword evidence="8 14" id="KW-0418">Kinase</keyword>
<dbReference type="GO" id="GO:0051537">
    <property type="term" value="F:2 iron, 2 sulfur cluster binding"/>
    <property type="evidence" value="ECO:0007669"/>
    <property type="project" value="EnsemblFungi"/>
</dbReference>
<evidence type="ECO:0000256" key="6">
    <source>
        <dbReference type="ARBA" id="ARBA00022679"/>
    </source>
</evidence>
<keyword evidence="20" id="KW-1185">Reference proteome</keyword>
<keyword evidence="5" id="KW-0597">Phosphoprotein</keyword>
<evidence type="ECO:0000256" key="8">
    <source>
        <dbReference type="ARBA" id="ARBA00022777"/>
    </source>
</evidence>
<feature type="coiled-coil region" evidence="15">
    <location>
        <begin position="826"/>
        <end position="853"/>
    </location>
</feature>
<evidence type="ECO:0000256" key="15">
    <source>
        <dbReference type="SAM" id="Coils"/>
    </source>
</evidence>
<evidence type="ECO:0000256" key="7">
    <source>
        <dbReference type="ARBA" id="ARBA00022741"/>
    </source>
</evidence>
<dbReference type="GO" id="GO:0052724">
    <property type="term" value="F:inositol hexakisphosphate 3-kinase activity"/>
    <property type="evidence" value="ECO:0007669"/>
    <property type="project" value="EnsemblFungi"/>
</dbReference>
<dbReference type="GO" id="GO:0032958">
    <property type="term" value="P:inositol phosphate biosynthetic process"/>
    <property type="evidence" value="ECO:0007669"/>
    <property type="project" value="EnsemblFungi"/>
</dbReference>
<dbReference type="GO" id="GO:0051516">
    <property type="term" value="P:regulation of bipolar cell growth"/>
    <property type="evidence" value="ECO:0007669"/>
    <property type="project" value="EnsemblFungi"/>
</dbReference>
<dbReference type="GO" id="GO:0006020">
    <property type="term" value="P:inositol metabolic process"/>
    <property type="evidence" value="ECO:0007669"/>
    <property type="project" value="TreeGrafter"/>
</dbReference>
<comment type="catalytic activity">
    <reaction evidence="11">
        <text>5-diphospho-1D-myo-inositol 1,2,3,4,6-pentakisphosphate + ATP + H(+) = 1,5-bis(diphospho)-1D-myo-inositol 2,3,4,6-tetrakisphosphate + ADP</text>
        <dbReference type="Rhea" id="RHEA:10276"/>
        <dbReference type="ChEBI" id="CHEBI:15378"/>
        <dbReference type="ChEBI" id="CHEBI:30616"/>
        <dbReference type="ChEBI" id="CHEBI:58628"/>
        <dbReference type="ChEBI" id="CHEBI:77983"/>
        <dbReference type="ChEBI" id="CHEBI:456216"/>
        <dbReference type="EC" id="2.7.4.24"/>
    </reaction>
    <physiologicalReaction direction="left-to-right" evidence="11">
        <dbReference type="Rhea" id="RHEA:10277"/>
    </physiologicalReaction>
</comment>
<accession>D5GPW9</accession>
<dbReference type="GO" id="GO:0110162">
    <property type="term" value="P:regulation of mitotic spindle elongation (spindle phase three)"/>
    <property type="evidence" value="ECO:0007669"/>
    <property type="project" value="EnsemblFungi"/>
</dbReference>
<dbReference type="GO" id="GO:0052723">
    <property type="term" value="F:inositol hexakisphosphate 1-kinase activity"/>
    <property type="evidence" value="ECO:0007669"/>
    <property type="project" value="EnsemblFungi"/>
</dbReference>
<dbReference type="Pfam" id="PF08443">
    <property type="entry name" value="RimK"/>
    <property type="match status" value="1"/>
</dbReference>
<feature type="region of interest" description="Disordered" evidence="16">
    <location>
        <begin position="114"/>
        <end position="146"/>
    </location>
</feature>
<dbReference type="GO" id="GO:0016887">
    <property type="term" value="F:ATP hydrolysis activity"/>
    <property type="evidence" value="ECO:0007669"/>
    <property type="project" value="EnsemblFungi"/>
</dbReference>
<keyword evidence="4 14" id="KW-0963">Cytoplasm</keyword>
<sequence>MAPLTKFPMPTLPIPTPGSPRARWRDEAIPASSTSNSYGFLSSSHFPLSSSSPLHSNFLFLPSSYSRSIALGSSVPTTEESTASATISTEAAGVAVGKAMAAPALTGGNRFPLGDTGSSYGNPGTGSVPGSTISTPGMSQSSSALNLTSLNSPNALSLTSSSFSESFPGGEVSGRRRSVSQVGASGGVPTTATSPVNVISNPTTARTSTNEGVGIHVQSPNFFPSPLQQQQQQQQQQAQTPQTHPRRSRSRSTMSRHDGTQPVFSQQQQQRTLSRSPISPGTHTKRSSISSSITNLTDPDRDKDREKKPRRYGRIGVCALDSKARSKPCRTILNRLIEHGEFDTVIFGDKVILDESIENWPTCDFLISFFSTGFPLDKATQYVALRQPYCVNDLQMQKILWDRRLVLRVLDSIKVPTPKRLEVSRDGGEWKMPQKVELSEDGESLIVDGKSLKKPYVEKPVNGEDHNIHIYFANGGGGRRLFRKVGNKSSEFDPNLSQPRMKGSFIYEQFMDVDNSEDVKAYTVGPEFCHAETRKSPVVDGLVRRNTHGKEIRFVTKLSPLESGMATRICESFGQAVCGFDLLRVNGKSYVIDVNGWSFVKDNTEYYDRCSSILRSTFIKASQEKNRESYRDPGAMGPSIKSKPVAPQHSWKLKGMVAVLRHADRTPKQKFKFTFHSKPFVDLLKGHTEEVILVEEGLQDVIEATRRAIEGRTEDMDKLTVLKNALDRKVGFAGTKVQIKPMFLQTEVLDKLQLIIKWGGEPTHSARYQSQDLGESYRKDLLLMNKDALEDVSVFTSSERRVTTSAQIWTGSFLDRKIPDDFVKVRKDLLDDSNAAKDEMDKVKKKLKSLLREGSKPSPQFAWPKDNMPEPSVVMQNVVSLMKFHRRVMHQNYSRLFGTGASSTSLPSLALSGAPFLAQSTANIQSRWCCGEDPELFKERWEKLFVEFCEWEKVDPSKISELYDTMKYDALHNRQFLEAIFMPSAAMLEADDMDTAVLDSMEDLNPPTSGDVRKYSFSPSSEGEREIIQQQQRGTSKRERLSLRSRNLLSGGTRPSFEGEASRSYAATQLNSKSKSDVRLSKLRELYRLAKVLFDFVSPQEYGIDDEEKLEIGLLTSLPLLKQIVKDLENVQAAENAKSFIYFTKESHIYTLLNCIIEGGLPIKMERNAIPELDYLTQICFELLESETKDQPGDSPDEPNTSSYSIRVSISPGCHSKDPLDMHLDAKHCIGCAPRKSLTRHLDWKYVVETLREKFHRVKLPSKFIPINLGEASLKKGTGTNEGKEERDTGRNGLGAIGGAAGKQSPPEMIMEEHLEEVAIRDETGNMKNDN</sequence>
<dbReference type="InterPro" id="IPR029033">
    <property type="entry name" value="His_PPase_superfam"/>
</dbReference>
<dbReference type="EMBL" id="FN430379">
    <property type="protein sequence ID" value="CAZ86546.1"/>
    <property type="molecule type" value="Genomic_DNA"/>
</dbReference>
<evidence type="ECO:0000256" key="3">
    <source>
        <dbReference type="ARBA" id="ARBA00012893"/>
    </source>
</evidence>
<dbReference type="HOGENOM" id="CLU_000914_2_1_1"/>
<feature type="compositionally biased region" description="Polar residues" evidence="16">
    <location>
        <begin position="1198"/>
        <end position="1207"/>
    </location>
</feature>
<feature type="compositionally biased region" description="Low complexity" evidence="16">
    <location>
        <begin position="228"/>
        <end position="239"/>
    </location>
</feature>
<evidence type="ECO:0000256" key="14">
    <source>
        <dbReference type="RuleBase" id="RU365032"/>
    </source>
</evidence>
<evidence type="ECO:0000256" key="13">
    <source>
        <dbReference type="ARBA" id="ARBA00071668"/>
    </source>
</evidence>
<dbReference type="GO" id="GO:0052846">
    <property type="term" value="F:inositol-1,5-bisdiphosphate-2,3,4,6-tetrakisphosphate 1-diphosphatase activity"/>
    <property type="evidence" value="ECO:0007669"/>
    <property type="project" value="EnsemblFungi"/>
</dbReference>
<gene>
    <name evidence="19" type="ORF">GSTUM_00012052001</name>
</gene>
<feature type="compositionally biased region" description="Gly residues" evidence="16">
    <location>
        <begin position="1292"/>
        <end position="1301"/>
    </location>
</feature>
<feature type="compositionally biased region" description="Low complexity" evidence="16">
    <location>
        <begin position="159"/>
        <end position="170"/>
    </location>
</feature>
<dbReference type="Gene3D" id="3.40.50.1240">
    <property type="entry name" value="Phosphoglycerate mutase-like"/>
    <property type="match status" value="1"/>
</dbReference>
<dbReference type="GO" id="GO:0005829">
    <property type="term" value="C:cytosol"/>
    <property type="evidence" value="ECO:0007669"/>
    <property type="project" value="TreeGrafter"/>
</dbReference>
<evidence type="ECO:0000256" key="12">
    <source>
        <dbReference type="ARBA" id="ARBA00034629"/>
    </source>
</evidence>
<dbReference type="SUPFAM" id="SSF53254">
    <property type="entry name" value="Phosphoglycerate mutase-like"/>
    <property type="match status" value="1"/>
</dbReference>
<comment type="function">
    <text evidence="14">Bifunctional inositol kinase that acts in concert with the IP6K kinases to synthesize the diphosphate group-containing inositol pyrophosphates diphosphoinositol pentakisphosphate, PP-InsP5, and bis-diphosphoinositol tetrakisphosphate, (PP)2-InsP4. PP-InsP5 and (PP)2-InsP4, also respectively called InsP7 and InsP8, may regulate a variety of cellular processes, including apoptosis, vesicle trafficking, cytoskeletal dynamics, and exocytosis. Phosphorylates inositol hexakisphosphate (InsP6).</text>
</comment>
<keyword evidence="7 14" id="KW-0547">Nucleotide-binding</keyword>
<evidence type="ECO:0000313" key="19">
    <source>
        <dbReference type="EMBL" id="CAZ86546.1"/>
    </source>
</evidence>
<dbReference type="STRING" id="656061.D5GPW9"/>
<proteinExistence type="inferred from homology"/>
<feature type="region of interest" description="Disordered" evidence="16">
    <location>
        <begin position="159"/>
        <end position="310"/>
    </location>
</feature>
<keyword evidence="9 14" id="KW-0067">ATP-binding</keyword>
<dbReference type="Pfam" id="PF18086">
    <property type="entry name" value="PPIP5K2_N"/>
    <property type="match status" value="1"/>
</dbReference>
<dbReference type="EC" id="2.7.4.24" evidence="3 14"/>
<dbReference type="GO" id="GO:0000831">
    <property type="term" value="F:inositol hexakisphosphate 6-kinase activity"/>
    <property type="evidence" value="ECO:0007669"/>
    <property type="project" value="EnsemblFungi"/>
</dbReference>
<dbReference type="GO" id="GO:0000830">
    <property type="term" value="F:inositol hexakisphosphate 4-kinase activity"/>
    <property type="evidence" value="ECO:0007669"/>
    <property type="project" value="EnsemblFungi"/>
</dbReference>
<dbReference type="Gene3D" id="3.40.50.11950">
    <property type="match status" value="1"/>
</dbReference>
<dbReference type="GO" id="GO:0030643">
    <property type="term" value="P:intracellular phosphate ion homeostasis"/>
    <property type="evidence" value="ECO:0007669"/>
    <property type="project" value="EnsemblFungi"/>
</dbReference>
<dbReference type="InterPro" id="IPR040557">
    <property type="entry name" value="VIP1_N"/>
</dbReference>
<dbReference type="OMA" id="AQIWACS"/>
<evidence type="ECO:0000313" key="20">
    <source>
        <dbReference type="Proteomes" id="UP000006911"/>
    </source>
</evidence>
<dbReference type="InterPro" id="IPR013651">
    <property type="entry name" value="ATP-grasp_RimK-type"/>
</dbReference>
<dbReference type="eggNOG" id="KOG1057">
    <property type="taxonomic scope" value="Eukaryota"/>
</dbReference>
<keyword evidence="6 14" id="KW-0808">Transferase</keyword>
<evidence type="ECO:0000256" key="4">
    <source>
        <dbReference type="ARBA" id="ARBA00022490"/>
    </source>
</evidence>
<evidence type="ECO:0000256" key="5">
    <source>
        <dbReference type="ARBA" id="ARBA00022553"/>
    </source>
</evidence>
<dbReference type="Pfam" id="PF00328">
    <property type="entry name" value="His_Phos_2"/>
    <property type="match status" value="1"/>
</dbReference>
<comment type="catalytic activity">
    <reaction evidence="12">
        <text>1D-myo-inositol hexakisphosphate + ATP = 1-diphospho-1D-myo-inositol 2,3,4,5,6-pentakisphosphate + ADP</text>
        <dbReference type="Rhea" id="RHEA:37459"/>
        <dbReference type="ChEBI" id="CHEBI:30616"/>
        <dbReference type="ChEBI" id="CHEBI:58130"/>
        <dbReference type="ChEBI" id="CHEBI:74946"/>
        <dbReference type="ChEBI" id="CHEBI:456216"/>
        <dbReference type="EC" id="2.7.4.24"/>
    </reaction>
    <physiologicalReaction direction="left-to-right" evidence="12">
        <dbReference type="Rhea" id="RHEA:37460"/>
    </physiologicalReaction>
</comment>
<dbReference type="GO" id="GO:0005856">
    <property type="term" value="C:cytoskeleton"/>
    <property type="evidence" value="ECO:0007669"/>
    <property type="project" value="UniProtKB-SubCell"/>
</dbReference>
<organism evidence="19 20">
    <name type="scientific">Tuber melanosporum (strain Mel28)</name>
    <name type="common">Perigord black truffle</name>
    <dbReference type="NCBI Taxonomy" id="656061"/>
    <lineage>
        <taxon>Eukaryota</taxon>
        <taxon>Fungi</taxon>
        <taxon>Dikarya</taxon>
        <taxon>Ascomycota</taxon>
        <taxon>Pezizomycotina</taxon>
        <taxon>Pezizomycetes</taxon>
        <taxon>Pezizales</taxon>
        <taxon>Tuberaceae</taxon>
        <taxon>Tuber</taxon>
    </lineage>
</organism>
<dbReference type="InParanoid" id="D5GPW9"/>
<evidence type="ECO:0000259" key="17">
    <source>
        <dbReference type="Pfam" id="PF08443"/>
    </source>
</evidence>
<dbReference type="RefSeq" id="XP_002842355.1">
    <property type="nucleotide sequence ID" value="XM_002842309.1"/>
</dbReference>
<dbReference type="GO" id="GO:0033857">
    <property type="term" value="F:5-diphosphoinositol pentakisphosphate 1-kinase activity"/>
    <property type="evidence" value="ECO:0007669"/>
    <property type="project" value="EnsemblFungi"/>
</dbReference>
<evidence type="ECO:0000256" key="11">
    <source>
        <dbReference type="ARBA" id="ARBA00033696"/>
    </source>
</evidence>
<feature type="compositionally biased region" description="Polar residues" evidence="16">
    <location>
        <begin position="128"/>
        <end position="140"/>
    </location>
</feature>
<dbReference type="GO" id="GO:0071545">
    <property type="term" value="P:inositol phosphate catabolic process"/>
    <property type="evidence" value="ECO:0007669"/>
    <property type="project" value="EnsemblFungi"/>
</dbReference>
<evidence type="ECO:0000256" key="2">
    <source>
        <dbReference type="ARBA" id="ARBA00005609"/>
    </source>
</evidence>
<feature type="region of interest" description="Disordered" evidence="16">
    <location>
        <begin position="1000"/>
        <end position="1065"/>
    </location>
</feature>
<dbReference type="KEGG" id="tml:GSTUM_00012052001"/>
<dbReference type="GO" id="GO:0052843">
    <property type="term" value="F:inositol-1-diphosphate-2,3,4,5,6-pentakisphosphate diphosphatase activity"/>
    <property type="evidence" value="ECO:0007669"/>
    <property type="project" value="EnsemblFungi"/>
</dbReference>
<comment type="similarity">
    <text evidence="2 14">Belongs to the histidine acid phosphatase family. VIP1 subfamily.</text>
</comment>
<dbReference type="Proteomes" id="UP000006911">
    <property type="component" value="Unassembled WGS sequence"/>
</dbReference>
<evidence type="ECO:0000256" key="1">
    <source>
        <dbReference type="ARBA" id="ARBA00004245"/>
    </source>
</evidence>
<feature type="compositionally biased region" description="Polar residues" evidence="16">
    <location>
        <begin position="179"/>
        <end position="211"/>
    </location>
</feature>
<evidence type="ECO:0000256" key="9">
    <source>
        <dbReference type="ARBA" id="ARBA00022840"/>
    </source>
</evidence>
<dbReference type="Gene3D" id="3.30.470.20">
    <property type="entry name" value="ATP-grasp fold, B domain"/>
    <property type="match status" value="1"/>
</dbReference>
<dbReference type="FunCoup" id="D5GPW9">
    <property type="interactions" value="523"/>
</dbReference>
<feature type="region of interest" description="Disordered" evidence="16">
    <location>
        <begin position="1"/>
        <end position="24"/>
    </location>
</feature>